<sequence length="120" mass="13417">MFIVLRSSSIPYNADPSNLKSDTPCSHSQRLSLHQSNLSSDVPLGKSWGSGRVGMEWDMPSFFVLREVLVLQSKFGTVVHLFECEISHPLRLWSLLSAPVALWMFNGFDYVREASSGLEG</sequence>
<dbReference type="EMBL" id="JBBNAG010000010">
    <property type="protein sequence ID" value="KAK9100073.1"/>
    <property type="molecule type" value="Genomic_DNA"/>
</dbReference>
<gene>
    <name evidence="1" type="ORF">Scep_023503</name>
</gene>
<dbReference type="AlphaFoldDB" id="A0AAP0F1Z0"/>
<accession>A0AAP0F1Z0</accession>
<protein>
    <submittedName>
        <fullName evidence="1">Uncharacterized protein</fullName>
    </submittedName>
</protein>
<reference evidence="1 2" key="1">
    <citation type="submission" date="2024-01" db="EMBL/GenBank/DDBJ databases">
        <title>Genome assemblies of Stephania.</title>
        <authorList>
            <person name="Yang L."/>
        </authorList>
    </citation>
    <scope>NUCLEOTIDE SEQUENCE [LARGE SCALE GENOMIC DNA]</scope>
    <source>
        <strain evidence="1">JXDWG</strain>
        <tissue evidence="1">Leaf</tissue>
    </source>
</reference>
<dbReference type="Proteomes" id="UP001419268">
    <property type="component" value="Unassembled WGS sequence"/>
</dbReference>
<proteinExistence type="predicted"/>
<keyword evidence="2" id="KW-1185">Reference proteome</keyword>
<comment type="caution">
    <text evidence="1">The sequence shown here is derived from an EMBL/GenBank/DDBJ whole genome shotgun (WGS) entry which is preliminary data.</text>
</comment>
<organism evidence="1 2">
    <name type="scientific">Stephania cephalantha</name>
    <dbReference type="NCBI Taxonomy" id="152367"/>
    <lineage>
        <taxon>Eukaryota</taxon>
        <taxon>Viridiplantae</taxon>
        <taxon>Streptophyta</taxon>
        <taxon>Embryophyta</taxon>
        <taxon>Tracheophyta</taxon>
        <taxon>Spermatophyta</taxon>
        <taxon>Magnoliopsida</taxon>
        <taxon>Ranunculales</taxon>
        <taxon>Menispermaceae</taxon>
        <taxon>Menispermoideae</taxon>
        <taxon>Cissampelideae</taxon>
        <taxon>Stephania</taxon>
    </lineage>
</organism>
<evidence type="ECO:0000313" key="2">
    <source>
        <dbReference type="Proteomes" id="UP001419268"/>
    </source>
</evidence>
<name>A0AAP0F1Z0_9MAGN</name>
<evidence type="ECO:0000313" key="1">
    <source>
        <dbReference type="EMBL" id="KAK9100073.1"/>
    </source>
</evidence>